<dbReference type="SUPFAM" id="SSF56112">
    <property type="entry name" value="Protein kinase-like (PK-like)"/>
    <property type="match status" value="1"/>
</dbReference>
<dbReference type="Pfam" id="PF00069">
    <property type="entry name" value="Pkinase"/>
    <property type="match status" value="1"/>
</dbReference>
<evidence type="ECO:0000256" key="1">
    <source>
        <dbReference type="SAM" id="MobiDB-lite"/>
    </source>
</evidence>
<dbReference type="Gene3D" id="1.10.510.10">
    <property type="entry name" value="Transferase(Phosphotransferase) domain 1"/>
    <property type="match status" value="1"/>
</dbReference>
<dbReference type="InterPro" id="IPR011009">
    <property type="entry name" value="Kinase-like_dom_sf"/>
</dbReference>
<gene>
    <name evidence="3" type="ORF">BJY01DRAFT_248749</name>
</gene>
<dbReference type="Proteomes" id="UP001610446">
    <property type="component" value="Unassembled WGS sequence"/>
</dbReference>
<keyword evidence="4" id="KW-1185">Reference proteome</keyword>
<dbReference type="EMBL" id="JBFXLU010000092">
    <property type="protein sequence ID" value="KAL2843165.1"/>
    <property type="molecule type" value="Genomic_DNA"/>
</dbReference>
<protein>
    <submittedName>
        <fullName evidence="3">Kinase-like domain-containing protein</fullName>
    </submittedName>
</protein>
<reference evidence="3 4" key="1">
    <citation type="submission" date="2024-07" db="EMBL/GenBank/DDBJ databases">
        <title>Section-level genome sequencing and comparative genomics of Aspergillus sections Usti and Cavernicolus.</title>
        <authorList>
            <consortium name="Lawrence Berkeley National Laboratory"/>
            <person name="Nybo J.L."/>
            <person name="Vesth T.C."/>
            <person name="Theobald S."/>
            <person name="Frisvad J.C."/>
            <person name="Larsen T.O."/>
            <person name="Kjaerboelling I."/>
            <person name="Rothschild-Mancinelli K."/>
            <person name="Lyhne E.K."/>
            <person name="Kogle M.E."/>
            <person name="Barry K."/>
            <person name="Clum A."/>
            <person name="Na H."/>
            <person name="Ledsgaard L."/>
            <person name="Lin J."/>
            <person name="Lipzen A."/>
            <person name="Kuo A."/>
            <person name="Riley R."/>
            <person name="Mondo S."/>
            <person name="Labutti K."/>
            <person name="Haridas S."/>
            <person name="Pangalinan J."/>
            <person name="Salamov A.A."/>
            <person name="Simmons B.A."/>
            <person name="Magnuson J.K."/>
            <person name="Chen J."/>
            <person name="Drula E."/>
            <person name="Henrissat B."/>
            <person name="Wiebenga A."/>
            <person name="Lubbers R.J."/>
            <person name="Gomes A.C."/>
            <person name="Makela M.R."/>
            <person name="Stajich J."/>
            <person name="Grigoriev I.V."/>
            <person name="Mortensen U.H."/>
            <person name="De Vries R.P."/>
            <person name="Baker S.E."/>
            <person name="Andersen M.R."/>
        </authorList>
    </citation>
    <scope>NUCLEOTIDE SEQUENCE [LARGE SCALE GENOMIC DNA]</scope>
    <source>
        <strain evidence="3 4">CBS 123904</strain>
    </source>
</reference>
<dbReference type="PROSITE" id="PS50011">
    <property type="entry name" value="PROTEIN_KINASE_DOM"/>
    <property type="match status" value="1"/>
</dbReference>
<name>A0ABR4JT03_9EURO</name>
<evidence type="ECO:0000259" key="2">
    <source>
        <dbReference type="PROSITE" id="PS50011"/>
    </source>
</evidence>
<organism evidence="3 4">
    <name type="scientific">Aspergillus pseudoustus</name>
    <dbReference type="NCBI Taxonomy" id="1810923"/>
    <lineage>
        <taxon>Eukaryota</taxon>
        <taxon>Fungi</taxon>
        <taxon>Dikarya</taxon>
        <taxon>Ascomycota</taxon>
        <taxon>Pezizomycotina</taxon>
        <taxon>Eurotiomycetes</taxon>
        <taxon>Eurotiomycetidae</taxon>
        <taxon>Eurotiales</taxon>
        <taxon>Aspergillaceae</taxon>
        <taxon>Aspergillus</taxon>
        <taxon>Aspergillus subgen. Nidulantes</taxon>
    </lineage>
</organism>
<evidence type="ECO:0000313" key="3">
    <source>
        <dbReference type="EMBL" id="KAL2843165.1"/>
    </source>
</evidence>
<proteinExistence type="predicted"/>
<sequence>MARTVDPTTSSSTPVDEIAVDHLDPPQEPPPLPAPQLVKYLQDVTIVESIGADGQLKSTSFFYITASDEVYFGGTAENKREVTIPEINAVLQRVPDEDIYAKLPTDDINNIELTLARETLVDESSIYVKRPGLQWYEDMIGTGYCPKALLDETMIMETISKTPHPNIVRYHRCRVQRGYITSIVLKWLDKTLDQYASTPGFDKLDKVNFFDELKPAVDYLHSLGLAHNDPNPQNIMVREEEDGSPVLIDFDSCQPFGKRLQPSGTEGWYENPFFTSEKEHDVYILWRKSKNGSTLPNRWL</sequence>
<comment type="caution">
    <text evidence="3">The sequence shown here is derived from an EMBL/GenBank/DDBJ whole genome shotgun (WGS) entry which is preliminary data.</text>
</comment>
<feature type="region of interest" description="Disordered" evidence="1">
    <location>
        <begin position="1"/>
        <end position="31"/>
    </location>
</feature>
<feature type="domain" description="Protein kinase" evidence="2">
    <location>
        <begin position="97"/>
        <end position="300"/>
    </location>
</feature>
<evidence type="ECO:0000313" key="4">
    <source>
        <dbReference type="Proteomes" id="UP001610446"/>
    </source>
</evidence>
<dbReference type="InterPro" id="IPR000719">
    <property type="entry name" value="Prot_kinase_dom"/>
</dbReference>
<accession>A0ABR4JT03</accession>
<feature type="compositionally biased region" description="Low complexity" evidence="1">
    <location>
        <begin position="1"/>
        <end position="16"/>
    </location>
</feature>